<sequence>MQQSVFVIRMAMRLGDYALRPTFADENGGQIRRGEGRNNDKTSQLQNLNKPE</sequence>
<feature type="region of interest" description="Disordered" evidence="1">
    <location>
        <begin position="21"/>
        <end position="52"/>
    </location>
</feature>
<name>A0ABR7CAV6_9BACE</name>
<dbReference type="RefSeq" id="WP_186967178.1">
    <property type="nucleotide sequence ID" value="NZ_JACOOE010000004.1"/>
</dbReference>
<protein>
    <submittedName>
        <fullName evidence="2">Uncharacterized protein</fullName>
    </submittedName>
</protein>
<dbReference type="EMBL" id="JACOOE010000004">
    <property type="protein sequence ID" value="MBC5604944.1"/>
    <property type="molecule type" value="Genomic_DNA"/>
</dbReference>
<organism evidence="2 3">
    <name type="scientific">Bacteroides difficilis</name>
    <dbReference type="NCBI Taxonomy" id="2763021"/>
    <lineage>
        <taxon>Bacteria</taxon>
        <taxon>Pseudomonadati</taxon>
        <taxon>Bacteroidota</taxon>
        <taxon>Bacteroidia</taxon>
        <taxon>Bacteroidales</taxon>
        <taxon>Bacteroidaceae</taxon>
        <taxon>Bacteroides</taxon>
    </lineage>
</organism>
<proteinExistence type="predicted"/>
<accession>A0ABR7CAV6</accession>
<feature type="compositionally biased region" description="Polar residues" evidence="1">
    <location>
        <begin position="41"/>
        <end position="52"/>
    </location>
</feature>
<gene>
    <name evidence="2" type="ORF">H8S67_09705</name>
</gene>
<dbReference type="Proteomes" id="UP000600600">
    <property type="component" value="Unassembled WGS sequence"/>
</dbReference>
<comment type="caution">
    <text evidence="2">The sequence shown here is derived from an EMBL/GenBank/DDBJ whole genome shotgun (WGS) entry which is preliminary data.</text>
</comment>
<keyword evidence="3" id="KW-1185">Reference proteome</keyword>
<evidence type="ECO:0000313" key="3">
    <source>
        <dbReference type="Proteomes" id="UP000600600"/>
    </source>
</evidence>
<reference evidence="2 3" key="1">
    <citation type="submission" date="2020-08" db="EMBL/GenBank/DDBJ databases">
        <title>Genome public.</title>
        <authorList>
            <person name="Liu C."/>
            <person name="Sun Q."/>
        </authorList>
    </citation>
    <scope>NUCLEOTIDE SEQUENCE [LARGE SCALE GENOMIC DNA]</scope>
    <source>
        <strain evidence="2 3">M27</strain>
    </source>
</reference>
<evidence type="ECO:0000256" key="1">
    <source>
        <dbReference type="SAM" id="MobiDB-lite"/>
    </source>
</evidence>
<evidence type="ECO:0000313" key="2">
    <source>
        <dbReference type="EMBL" id="MBC5604944.1"/>
    </source>
</evidence>